<feature type="compositionally biased region" description="Basic and acidic residues" evidence="1">
    <location>
        <begin position="221"/>
        <end position="230"/>
    </location>
</feature>
<protein>
    <submittedName>
        <fullName evidence="2">Uncharacterized protein</fullName>
    </submittedName>
</protein>
<sequence length="366" mass="40165">MNGNERHESQHEYNMFLDREIQKKLLSVDDEEDEDELQRSTIGEYSSVGPANGALSRGKNAGARTLKAFESFEPWCPEVVRKQRRTDKQQRSIKDREPPKWEIMAAKDYRPKEITVSFRHYEDWRSHMDHYRKEHTYNFGPLEGKDFELPSPKLYPTLDRSRQQNGSAALGGHTTPPSSARSTTRTLSDTNLLELAGKCKLTRTLGVRCYSGELTKRDLRCSRAETKPESAPEAQSIPNTDAAASKSQHNLSAAGKVGGKGLAPLNGVSPKVSSLTASSASAMKITAIGTAPKRLDGISQNGAAFGNKKGKGSNSNGYILEKMIRRITNYNRGACRGARHGACRGACRAACHVAYDGACRGACSDA</sequence>
<feature type="region of interest" description="Disordered" evidence="1">
    <location>
        <begin position="148"/>
        <end position="187"/>
    </location>
</feature>
<feature type="region of interest" description="Disordered" evidence="1">
    <location>
        <begin position="27"/>
        <end position="50"/>
    </location>
</feature>
<gene>
    <name evidence="2" type="ORF">LSH36_526g00009</name>
</gene>
<evidence type="ECO:0000313" key="3">
    <source>
        <dbReference type="Proteomes" id="UP001208570"/>
    </source>
</evidence>
<accession>A0AAD9MY26</accession>
<name>A0AAD9MY26_9ANNE</name>
<proteinExistence type="predicted"/>
<organism evidence="2 3">
    <name type="scientific">Paralvinella palmiformis</name>
    <dbReference type="NCBI Taxonomy" id="53620"/>
    <lineage>
        <taxon>Eukaryota</taxon>
        <taxon>Metazoa</taxon>
        <taxon>Spiralia</taxon>
        <taxon>Lophotrochozoa</taxon>
        <taxon>Annelida</taxon>
        <taxon>Polychaeta</taxon>
        <taxon>Sedentaria</taxon>
        <taxon>Canalipalpata</taxon>
        <taxon>Terebellida</taxon>
        <taxon>Terebelliformia</taxon>
        <taxon>Alvinellidae</taxon>
        <taxon>Paralvinella</taxon>
    </lineage>
</organism>
<keyword evidence="3" id="KW-1185">Reference proteome</keyword>
<feature type="compositionally biased region" description="Low complexity" evidence="1">
    <location>
        <begin position="174"/>
        <end position="187"/>
    </location>
</feature>
<comment type="caution">
    <text evidence="2">The sequence shown here is derived from an EMBL/GenBank/DDBJ whole genome shotgun (WGS) entry which is preliminary data.</text>
</comment>
<evidence type="ECO:0000313" key="2">
    <source>
        <dbReference type="EMBL" id="KAK2147956.1"/>
    </source>
</evidence>
<dbReference type="AlphaFoldDB" id="A0AAD9MY26"/>
<feature type="region of interest" description="Disordered" evidence="1">
    <location>
        <begin position="221"/>
        <end position="250"/>
    </location>
</feature>
<evidence type="ECO:0000256" key="1">
    <source>
        <dbReference type="SAM" id="MobiDB-lite"/>
    </source>
</evidence>
<dbReference type="EMBL" id="JAODUP010000526">
    <property type="protein sequence ID" value="KAK2147956.1"/>
    <property type="molecule type" value="Genomic_DNA"/>
</dbReference>
<dbReference type="Proteomes" id="UP001208570">
    <property type="component" value="Unassembled WGS sequence"/>
</dbReference>
<reference evidence="2" key="1">
    <citation type="journal article" date="2023" name="Mol. Biol. Evol.">
        <title>Third-Generation Sequencing Reveals the Adaptive Role of the Epigenome in Three Deep-Sea Polychaetes.</title>
        <authorList>
            <person name="Perez M."/>
            <person name="Aroh O."/>
            <person name="Sun Y."/>
            <person name="Lan Y."/>
            <person name="Juniper S.K."/>
            <person name="Young C.R."/>
            <person name="Angers B."/>
            <person name="Qian P.Y."/>
        </authorList>
    </citation>
    <scope>NUCLEOTIDE SEQUENCE</scope>
    <source>
        <strain evidence="2">P08H-3</strain>
    </source>
</reference>